<dbReference type="InterPro" id="IPR038475">
    <property type="entry name" value="RecG_C_sf"/>
</dbReference>
<feature type="compositionally biased region" description="Low complexity" evidence="1">
    <location>
        <begin position="74"/>
        <end position="90"/>
    </location>
</feature>
<dbReference type="AlphaFoldDB" id="A0A366K945"/>
<dbReference type="Gene3D" id="3.30.565.60">
    <property type="match status" value="1"/>
</dbReference>
<feature type="region of interest" description="Disordered" evidence="1">
    <location>
        <begin position="397"/>
        <end position="433"/>
    </location>
</feature>
<dbReference type="InterPro" id="IPR036388">
    <property type="entry name" value="WH-like_DNA-bd_sf"/>
</dbReference>
<dbReference type="Pfam" id="PF13749">
    <property type="entry name" value="HATPase_c_4"/>
    <property type="match status" value="1"/>
</dbReference>
<name>A0A366K945_9BIFI</name>
<organism evidence="2 3">
    <name type="scientific">Bifidobacterium aemilianum</name>
    <dbReference type="NCBI Taxonomy" id="2493120"/>
    <lineage>
        <taxon>Bacteria</taxon>
        <taxon>Bacillati</taxon>
        <taxon>Actinomycetota</taxon>
        <taxon>Actinomycetes</taxon>
        <taxon>Bifidobacteriales</taxon>
        <taxon>Bifidobacteriaceae</taxon>
        <taxon>Bifidobacterium</taxon>
    </lineage>
</organism>
<evidence type="ECO:0000313" key="3">
    <source>
        <dbReference type="Proteomes" id="UP000252530"/>
    </source>
</evidence>
<feature type="region of interest" description="Disordered" evidence="1">
    <location>
        <begin position="313"/>
        <end position="375"/>
    </location>
</feature>
<dbReference type="PANTHER" id="PTHR30595:SF6">
    <property type="entry name" value="SCHLAFEN ALBA-2 DOMAIN-CONTAINING PROTEIN"/>
    <property type="match status" value="1"/>
</dbReference>
<feature type="region of interest" description="Disordered" evidence="1">
    <location>
        <begin position="1"/>
        <end position="104"/>
    </location>
</feature>
<reference evidence="2 3" key="1">
    <citation type="submission" date="2017-10" db="EMBL/GenBank/DDBJ databases">
        <title>Bifidobacterium xylocopum sp. nov. and Bifidobacterium aemilianum sp. nov., from the carpenter bee (Xylocopa violacea) digestive tract.</title>
        <authorList>
            <person name="Alberoni D."/>
            <person name="Baffoni L."/>
            <person name="Di Gioia D."/>
            <person name="Gaggia F."/>
            <person name="Biavati B."/>
        </authorList>
    </citation>
    <scope>NUCLEOTIDE SEQUENCE [LARGE SCALE GENOMIC DNA]</scope>
    <source>
        <strain evidence="2 3">XV10</strain>
    </source>
</reference>
<dbReference type="Proteomes" id="UP000252530">
    <property type="component" value="Unassembled WGS sequence"/>
</dbReference>
<evidence type="ECO:0000256" key="1">
    <source>
        <dbReference type="SAM" id="MobiDB-lite"/>
    </source>
</evidence>
<dbReference type="PANTHER" id="PTHR30595">
    <property type="entry name" value="GLPR-RELATED TRANSCRIPTIONAL REPRESSOR"/>
    <property type="match status" value="1"/>
</dbReference>
<keyword evidence="3" id="KW-1185">Reference proteome</keyword>
<gene>
    <name evidence="2" type="ORF">CRD60_03660</name>
</gene>
<feature type="compositionally biased region" description="Polar residues" evidence="1">
    <location>
        <begin position="56"/>
        <end position="68"/>
    </location>
</feature>
<comment type="caution">
    <text evidence="2">The sequence shown here is derived from an EMBL/GenBank/DDBJ whole genome shotgun (WGS) entry which is preliminary data.</text>
</comment>
<proteinExistence type="predicted"/>
<evidence type="ECO:0000313" key="2">
    <source>
        <dbReference type="EMBL" id="RBP98236.1"/>
    </source>
</evidence>
<dbReference type="Gene3D" id="1.10.10.10">
    <property type="entry name" value="Winged helix-like DNA-binding domain superfamily/Winged helix DNA-binding domain"/>
    <property type="match status" value="1"/>
</dbReference>
<dbReference type="EMBL" id="PDCG01000002">
    <property type="protein sequence ID" value="RBP98236.1"/>
    <property type="molecule type" value="Genomic_DNA"/>
</dbReference>
<sequence>MRKEEGVTPTKGSGVQALASEGWASASGRHKIAAQPEPATPIHDLTPTLGAFIRANTPSDEGIEQTNDADIGRTDIPSDSTSTSPATSNPPMRPDPNTSPLSLPFDQQLSKIQHLTFSYAQEVFTSASLPWSEQTRISCHLTDEDTGAYTNTALLISDQCPFGSKCARFDGDLKTSLAEHEELGGSLLQQLNLAMVFLNRHNPEGKVPEDAMREALVNAFLHRDYGYSGPTLINIFTSRMEFVSLGGLVDGLEVNDLLNGICQTRNSWLSDLFAALQLSRNYGTGIQRILEDYEESVASPQLRVGPSSVAMVLPTPVSPDEAWPDVSQQNQRNLPQADDLESERDRDPQADQQQSTASKRYAFPAIRPSQTNDPSQALAGMRVIGVAPLTTLILSRGIPDESPVPVDLSEETSSQPGEGPAAGKISETDSKPGEAMIETTRYQNRPDATEQDIVRNPDMEATSLLKDLTPLRSYPIKTLEEVTLHLFANSGVKLSRADIEHELKLNKNQTAYLLRSLTNQGKIAKHGKSRATSYSLS</sequence>
<accession>A0A366K945</accession>
<protein>
    <submittedName>
        <fullName evidence="2">Transcriptional regulator</fullName>
    </submittedName>
</protein>